<feature type="transmembrane region" description="Helical" evidence="1">
    <location>
        <begin position="12"/>
        <end position="35"/>
    </location>
</feature>
<reference evidence="2" key="1">
    <citation type="submission" date="2021-01" db="EMBL/GenBank/DDBJ databases">
        <title>Genome public.</title>
        <authorList>
            <person name="Liu C."/>
            <person name="Sun Q."/>
        </authorList>
    </citation>
    <scope>NUCLEOTIDE SEQUENCE</scope>
    <source>
        <strain evidence="2">YIM B02565</strain>
    </source>
</reference>
<evidence type="ECO:0000256" key="1">
    <source>
        <dbReference type="SAM" id="Phobius"/>
    </source>
</evidence>
<dbReference type="Proteomes" id="UP000623681">
    <property type="component" value="Unassembled WGS sequence"/>
</dbReference>
<dbReference type="Pfam" id="PF04286">
    <property type="entry name" value="DUF445"/>
    <property type="match status" value="1"/>
</dbReference>
<dbReference type="RefSeq" id="WP_202768909.1">
    <property type="nucleotide sequence ID" value="NZ_JAESWA010000024.1"/>
</dbReference>
<sequence>MKTKTNQMASISLIIMLIGFIVTMISGNSTAIVLLQSGFEAGLVGGLADWFAVTALFRYPLGIHIPHTAILPQNRDRITNSLVSIVENDLLNKSSIIDKVSRLEIVSKTLNLLRNNLYSDNVKSGIINITKNIADSIPSDKVAVYLNRMISEKINEIDTKKLIELLTNACLENNYEQKALDVLVERIKIEVKKESIKNEIGSSAIEAIGKIEINPLMKYTISAAIGALGEEKVGKIIQDCIVFILNDLEDTDNRSRHMILESVRKSIVNGKDNEELIKVVDNIKANITASTKFNEFMQEQIETIINSVLNYISDEEYIEEELLPLIDNMLVNLLENIELINKIETYIQEQIVNFADKNHSKIGKLVKENIEKLETETLIELIEDKVGNDLQWIRVNGAICGFIIGIALGLIKLVV</sequence>
<organism evidence="2 3">
    <name type="scientific">Clostridium paridis</name>
    <dbReference type="NCBI Taxonomy" id="2803863"/>
    <lineage>
        <taxon>Bacteria</taxon>
        <taxon>Bacillati</taxon>
        <taxon>Bacillota</taxon>
        <taxon>Clostridia</taxon>
        <taxon>Eubacteriales</taxon>
        <taxon>Clostridiaceae</taxon>
        <taxon>Clostridium</taxon>
    </lineage>
</organism>
<evidence type="ECO:0000313" key="2">
    <source>
        <dbReference type="EMBL" id="MBL4933472.1"/>
    </source>
</evidence>
<name>A0A937FJH6_9CLOT</name>
<keyword evidence="1" id="KW-1133">Transmembrane helix</keyword>
<evidence type="ECO:0000313" key="3">
    <source>
        <dbReference type="Proteomes" id="UP000623681"/>
    </source>
</evidence>
<keyword evidence="3" id="KW-1185">Reference proteome</keyword>
<gene>
    <name evidence="2" type="ORF">JK634_16900</name>
</gene>
<dbReference type="AlphaFoldDB" id="A0A937FJH6"/>
<keyword evidence="1" id="KW-0812">Transmembrane</keyword>
<proteinExistence type="predicted"/>
<dbReference type="PANTHER" id="PTHR38442:SF1">
    <property type="entry name" value="INNER MEMBRANE PROTEIN"/>
    <property type="match status" value="1"/>
</dbReference>
<dbReference type="GO" id="GO:0005886">
    <property type="term" value="C:plasma membrane"/>
    <property type="evidence" value="ECO:0007669"/>
    <property type="project" value="TreeGrafter"/>
</dbReference>
<feature type="transmembrane region" description="Helical" evidence="1">
    <location>
        <begin position="395"/>
        <end position="414"/>
    </location>
</feature>
<comment type="caution">
    <text evidence="2">The sequence shown here is derived from an EMBL/GenBank/DDBJ whole genome shotgun (WGS) entry which is preliminary data.</text>
</comment>
<protein>
    <submittedName>
        <fullName evidence="2">DUF445 domain-containing protein</fullName>
    </submittedName>
</protein>
<accession>A0A937FJH6</accession>
<dbReference type="InterPro" id="IPR007383">
    <property type="entry name" value="DUF445"/>
</dbReference>
<dbReference type="EMBL" id="JAESWA010000024">
    <property type="protein sequence ID" value="MBL4933472.1"/>
    <property type="molecule type" value="Genomic_DNA"/>
</dbReference>
<keyword evidence="1" id="KW-0472">Membrane</keyword>
<dbReference type="InterPro" id="IPR016024">
    <property type="entry name" value="ARM-type_fold"/>
</dbReference>
<dbReference type="PANTHER" id="PTHR38442">
    <property type="entry name" value="INNER MEMBRANE PROTEIN-RELATED"/>
    <property type="match status" value="1"/>
</dbReference>
<dbReference type="SUPFAM" id="SSF48371">
    <property type="entry name" value="ARM repeat"/>
    <property type="match status" value="1"/>
</dbReference>